<dbReference type="AlphaFoldDB" id="A0A1R1Y865"/>
<accession>A0A1R1Y865</accession>
<comment type="caution">
    <text evidence="4">The sequence shown here is derived from an EMBL/GenBank/DDBJ whole genome shotgun (WGS) entry which is preliminary data.</text>
</comment>
<dbReference type="Pfam" id="PF14675">
    <property type="entry name" value="FANCI_S1"/>
    <property type="match status" value="1"/>
</dbReference>
<protein>
    <submittedName>
        <fullName evidence="4">Fanconi anemia group I protein</fullName>
    </submittedName>
</protein>
<feature type="domain" description="FANCI helical" evidence="2">
    <location>
        <begin position="134"/>
        <end position="196"/>
    </location>
</feature>
<evidence type="ECO:0000259" key="2">
    <source>
        <dbReference type="Pfam" id="PF14679"/>
    </source>
</evidence>
<proteinExistence type="predicted"/>
<dbReference type="STRING" id="133412.A0A1R1Y865"/>
<dbReference type="OrthoDB" id="195089at2759"/>
<dbReference type="GO" id="GO:0006281">
    <property type="term" value="P:DNA repair"/>
    <property type="evidence" value="ECO:0007669"/>
    <property type="project" value="InterPro"/>
</dbReference>
<feature type="domain" description="FANCI solenoid 1" evidence="1">
    <location>
        <begin position="9"/>
        <end position="129"/>
    </location>
</feature>
<dbReference type="Pfam" id="PF14679">
    <property type="entry name" value="FANCI_HD1"/>
    <property type="match status" value="1"/>
</dbReference>
<sequence length="209" mass="23864">MDPLMTKFHFIESFCEFEWSSTTVTRIAAMYVEVSMPKQLRTLVVDKLISHMSKMQLNELPPLVYQIFLHSKQIERKHTISGIVDFFNSLEDTYLNKNSKISSTQNGPDVKSILQVEGTVLLHIHFCVQQDHEWGTEILKYVKQGKNKRVISKSSSAQNLSTFLLAMILNVGSISLFKENVFECLKSLLMLSTKDHVYNISAIWGSGKS</sequence>
<name>A0A1R1Y865_9FUNG</name>
<dbReference type="InterPro" id="IPR029308">
    <property type="entry name" value="FANCI_S1"/>
</dbReference>
<dbReference type="EMBL" id="LSSN01000276">
    <property type="protein sequence ID" value="OMJ24792.1"/>
    <property type="molecule type" value="Genomic_DNA"/>
</dbReference>
<evidence type="ECO:0000313" key="4">
    <source>
        <dbReference type="EMBL" id="OMJ23132.1"/>
    </source>
</evidence>
<evidence type="ECO:0000313" key="3">
    <source>
        <dbReference type="EMBL" id="OMJ17225.1"/>
    </source>
</evidence>
<dbReference type="EMBL" id="LSSN01000601">
    <property type="protein sequence ID" value="OMJ23132.1"/>
    <property type="molecule type" value="Genomic_DNA"/>
</dbReference>
<dbReference type="InterPro" id="IPR029310">
    <property type="entry name" value="FANCI_HD1"/>
</dbReference>
<dbReference type="PANTHER" id="PTHR21818">
    <property type="entry name" value="BC025462 PROTEIN"/>
    <property type="match status" value="1"/>
</dbReference>
<evidence type="ECO:0000313" key="5">
    <source>
        <dbReference type="EMBL" id="OMJ24792.1"/>
    </source>
</evidence>
<dbReference type="EMBL" id="LSSN01002105">
    <property type="protein sequence ID" value="OMJ17225.1"/>
    <property type="molecule type" value="Genomic_DNA"/>
</dbReference>
<dbReference type="InterPro" id="IPR026171">
    <property type="entry name" value="FANCI"/>
</dbReference>
<gene>
    <name evidence="5" type="ORF">AYI70_g1325</name>
    <name evidence="4" type="ORF">AYI70_g2452</name>
    <name evidence="3" type="ORF">AYI70_g6120</name>
</gene>
<dbReference type="GO" id="GO:0070182">
    <property type="term" value="F:DNA polymerase binding"/>
    <property type="evidence" value="ECO:0007669"/>
    <property type="project" value="TreeGrafter"/>
</dbReference>
<organism evidence="4 6">
    <name type="scientific">Smittium culicis</name>
    <dbReference type="NCBI Taxonomy" id="133412"/>
    <lineage>
        <taxon>Eukaryota</taxon>
        <taxon>Fungi</taxon>
        <taxon>Fungi incertae sedis</taxon>
        <taxon>Zoopagomycota</taxon>
        <taxon>Kickxellomycotina</taxon>
        <taxon>Harpellomycetes</taxon>
        <taxon>Harpellales</taxon>
        <taxon>Legeriomycetaceae</taxon>
        <taxon>Smittium</taxon>
    </lineage>
</organism>
<dbReference type="PANTHER" id="PTHR21818:SF0">
    <property type="entry name" value="FANCONI ANEMIA GROUP I PROTEIN"/>
    <property type="match status" value="1"/>
</dbReference>
<evidence type="ECO:0000313" key="6">
    <source>
        <dbReference type="Proteomes" id="UP000187283"/>
    </source>
</evidence>
<evidence type="ECO:0000259" key="1">
    <source>
        <dbReference type="Pfam" id="PF14675"/>
    </source>
</evidence>
<reference evidence="4 6" key="1">
    <citation type="submission" date="2017-01" db="EMBL/GenBank/DDBJ databases">
        <authorList>
            <person name="Mah S.A."/>
            <person name="Swanson W.J."/>
            <person name="Moy G.W."/>
            <person name="Vacquier V.D."/>
        </authorList>
    </citation>
    <scope>NUCLEOTIDE SEQUENCE [LARGE SCALE GENOMIC DNA]</scope>
    <source>
        <strain evidence="4 6">GSMNP</strain>
    </source>
</reference>
<keyword evidence="6" id="KW-1185">Reference proteome</keyword>
<dbReference type="Proteomes" id="UP000187283">
    <property type="component" value="Unassembled WGS sequence"/>
</dbReference>